<gene>
    <name evidence="2" type="ORF">ACFOSU_00490</name>
</gene>
<dbReference type="EMBL" id="JBHRSS010000001">
    <property type="protein sequence ID" value="MFC3102363.1"/>
    <property type="molecule type" value="Genomic_DNA"/>
</dbReference>
<dbReference type="GO" id="GO:0016874">
    <property type="term" value="F:ligase activity"/>
    <property type="evidence" value="ECO:0007669"/>
    <property type="project" value="UniProtKB-KW"/>
</dbReference>
<evidence type="ECO:0000259" key="1">
    <source>
        <dbReference type="SMART" id="SM00881"/>
    </source>
</evidence>
<accession>A0ABV7EIC2</accession>
<keyword evidence="2" id="KW-0436">Ligase</keyword>
<feature type="domain" description="CoA-binding" evidence="1">
    <location>
        <begin position="13"/>
        <end position="108"/>
    </location>
</feature>
<dbReference type="InterPro" id="IPR016102">
    <property type="entry name" value="Succinyl-CoA_synth-like"/>
</dbReference>
<dbReference type="InterPro" id="IPR032875">
    <property type="entry name" value="Succ_CoA_lig_flav_dom"/>
</dbReference>
<evidence type="ECO:0000313" key="2">
    <source>
        <dbReference type="EMBL" id="MFC3102363.1"/>
    </source>
</evidence>
<dbReference type="RefSeq" id="WP_380685347.1">
    <property type="nucleotide sequence ID" value="NZ_JBHRSS010000001.1"/>
</dbReference>
<dbReference type="Gene3D" id="3.30.1490.20">
    <property type="entry name" value="ATP-grasp fold, A domain"/>
    <property type="match status" value="1"/>
</dbReference>
<dbReference type="Gene3D" id="3.40.50.720">
    <property type="entry name" value="NAD(P)-binding Rossmann-like Domain"/>
    <property type="match status" value="1"/>
</dbReference>
<dbReference type="Gene3D" id="3.40.50.261">
    <property type="entry name" value="Succinyl-CoA synthetase domains"/>
    <property type="match status" value="2"/>
</dbReference>
<dbReference type="Proteomes" id="UP001595462">
    <property type="component" value="Unassembled WGS sequence"/>
</dbReference>
<dbReference type="PANTHER" id="PTHR42793">
    <property type="entry name" value="COA BINDING DOMAIN CONTAINING PROTEIN"/>
    <property type="match status" value="1"/>
</dbReference>
<name>A0ABV7EIC2_9GAMM</name>
<dbReference type="PANTHER" id="PTHR42793:SF4">
    <property type="entry name" value="BLL6376 PROTEIN"/>
    <property type="match status" value="1"/>
</dbReference>
<reference evidence="3" key="1">
    <citation type="journal article" date="2019" name="Int. J. Syst. Evol. Microbiol.">
        <title>The Global Catalogue of Microorganisms (GCM) 10K type strain sequencing project: providing services to taxonomists for standard genome sequencing and annotation.</title>
        <authorList>
            <consortium name="The Broad Institute Genomics Platform"/>
            <consortium name="The Broad Institute Genome Sequencing Center for Infectious Disease"/>
            <person name="Wu L."/>
            <person name="Ma J."/>
        </authorList>
    </citation>
    <scope>NUCLEOTIDE SEQUENCE [LARGE SCALE GENOMIC DNA]</scope>
    <source>
        <strain evidence="3">KCTC 52640</strain>
    </source>
</reference>
<dbReference type="Pfam" id="PF19045">
    <property type="entry name" value="Ligase_CoA_2"/>
    <property type="match status" value="1"/>
</dbReference>
<dbReference type="Pfam" id="PF13380">
    <property type="entry name" value="CoA_binding_2"/>
    <property type="match status" value="1"/>
</dbReference>
<dbReference type="Pfam" id="PF13607">
    <property type="entry name" value="Succ_CoA_lig"/>
    <property type="match status" value="1"/>
</dbReference>
<keyword evidence="3" id="KW-1185">Reference proteome</keyword>
<dbReference type="Gene3D" id="3.30.470.20">
    <property type="entry name" value="ATP-grasp fold, B domain"/>
    <property type="match status" value="1"/>
</dbReference>
<proteinExistence type="predicted"/>
<dbReference type="InterPro" id="IPR036291">
    <property type="entry name" value="NAD(P)-bd_dom_sf"/>
</dbReference>
<dbReference type="SUPFAM" id="SSF51735">
    <property type="entry name" value="NAD(P)-binding Rossmann-fold domains"/>
    <property type="match status" value="1"/>
</dbReference>
<dbReference type="Pfam" id="PF13549">
    <property type="entry name" value="ATP-grasp_5"/>
    <property type="match status" value="1"/>
</dbReference>
<evidence type="ECO:0000313" key="3">
    <source>
        <dbReference type="Proteomes" id="UP001595462"/>
    </source>
</evidence>
<dbReference type="InterPro" id="IPR043938">
    <property type="entry name" value="Ligase_CoA_dom"/>
</dbReference>
<organism evidence="2 3">
    <name type="scientific">Salinisphaera aquimarina</name>
    <dbReference type="NCBI Taxonomy" id="2094031"/>
    <lineage>
        <taxon>Bacteria</taxon>
        <taxon>Pseudomonadati</taxon>
        <taxon>Pseudomonadota</taxon>
        <taxon>Gammaproteobacteria</taxon>
        <taxon>Salinisphaerales</taxon>
        <taxon>Salinisphaeraceae</taxon>
        <taxon>Salinisphaera</taxon>
    </lineage>
</organism>
<dbReference type="InterPro" id="IPR003781">
    <property type="entry name" value="CoA-bd"/>
</dbReference>
<dbReference type="SUPFAM" id="SSF52210">
    <property type="entry name" value="Succinyl-CoA synthetase domains"/>
    <property type="match status" value="2"/>
</dbReference>
<dbReference type="InterPro" id="IPR013815">
    <property type="entry name" value="ATP_grasp_subdomain_1"/>
</dbReference>
<protein>
    <submittedName>
        <fullName evidence="2">Acetate--CoA ligase family protein</fullName>
    </submittedName>
</protein>
<dbReference type="SUPFAM" id="SSF56059">
    <property type="entry name" value="Glutathione synthetase ATP-binding domain-like"/>
    <property type="match status" value="1"/>
</dbReference>
<sequence>MNDTDSGRPLARMFRPRSVALVGASGRADSAMARPMRYLAEHGFQGEIYPVNPNYDELGGKPCYASLKSVPAPVDLVMVMVPAAQAAQTIRDAGAAGAVAAIVFASGFAETGATGAALQDELVAAGREAGVRVLGPNCQGVLFTPIGLSATFTAAADRPLVFKRGGGAYVGQSGAVGGSILDLSMEMGLGLTAWVSTGNQADLELYEVADELLEEPEVRFLMLYVESIGDGHVYERLARKAQELAKPIVLLQSGRSEAGRRAAASHTGAMLSESIAFTLVSQKYGVTLVNDISELLSVAAVLSATPVVAGRRMGVVTTSGGAGSLAADQCEAHAITLPELGEPTQALLAPMIPAFGALANPVDVTAQLFNQSGNPFGRVCQIVADDPAIDAVAVLLTMVTGKAGAELADGIVETAAALSKPVLVAWLAGRELTEEGRQIFRAAGVPVFHSVGELTRAAALIMPAAPAEPSPGEPASVGEVDLPPLGDLLASAGADGGQALLDAIGIRRPASALVTDGAQAQQAVAAMQSAAAMKLQAGTLAHKSDVGGVRLSVNADQAAAVFDELMAAAVHHGVDADGVLVQEMIAPGVELIVATTAARDGFPPVITVGFGGITTEIYRDVASGLAPVAPDEAYRMLRSLRAWPLLAGYRGAVACDVEAVVDAVVRVSHVAVAAGEQLAEFEINPLIVAARGEGVTAVDVLVQLAP</sequence>
<dbReference type="SMART" id="SM00881">
    <property type="entry name" value="CoA_binding"/>
    <property type="match status" value="1"/>
</dbReference>
<comment type="caution">
    <text evidence="2">The sequence shown here is derived from an EMBL/GenBank/DDBJ whole genome shotgun (WGS) entry which is preliminary data.</text>
</comment>